<reference evidence="2 3" key="1">
    <citation type="submission" date="2019-02" db="EMBL/GenBank/DDBJ databases">
        <authorList>
            <person name="Fomenkov A."/>
            <person name="Dubinina G."/>
            <person name="Grabovich M."/>
            <person name="Vincze T."/>
            <person name="Roberts R.J."/>
        </authorList>
    </citation>
    <scope>NUCLEOTIDE SEQUENCE [LARGE SCALE GENOMIC DNA]</scope>
    <source>
        <strain evidence="2 3">P</strain>
    </source>
</reference>
<reference evidence="2 3" key="2">
    <citation type="submission" date="2019-09" db="EMBL/GenBank/DDBJ databases">
        <title>Complete Genome Sequence and Methylome Analysis of free living Spirochaetas.</title>
        <authorList>
            <person name="Leshcheva N."/>
            <person name="Mikheeva N."/>
        </authorList>
    </citation>
    <scope>NUCLEOTIDE SEQUENCE [LARGE SCALE GENOMIC DNA]</scope>
    <source>
        <strain evidence="2 3">P</strain>
    </source>
</reference>
<keyword evidence="3" id="KW-1185">Reference proteome</keyword>
<dbReference type="EMBL" id="CP035807">
    <property type="protein sequence ID" value="QEN05009.1"/>
    <property type="molecule type" value="Genomic_DNA"/>
</dbReference>
<dbReference type="RefSeq" id="WP_149568250.1">
    <property type="nucleotide sequence ID" value="NZ_CP035807.1"/>
</dbReference>
<dbReference type="AlphaFoldDB" id="A0A5C1QDF3"/>
<protein>
    <recommendedName>
        <fullName evidence="4">Protein BatD</fullName>
    </recommendedName>
</protein>
<keyword evidence="1" id="KW-0812">Transmembrane</keyword>
<organism evidence="2 3">
    <name type="scientific">Thiospirochaeta perfilievii</name>
    <dbReference type="NCBI Taxonomy" id="252967"/>
    <lineage>
        <taxon>Bacteria</taxon>
        <taxon>Pseudomonadati</taxon>
        <taxon>Spirochaetota</taxon>
        <taxon>Spirochaetia</taxon>
        <taxon>Spirochaetales</taxon>
        <taxon>Spirochaetaceae</taxon>
        <taxon>Thiospirochaeta</taxon>
    </lineage>
</organism>
<proteinExistence type="predicted"/>
<evidence type="ECO:0000256" key="1">
    <source>
        <dbReference type="SAM" id="Phobius"/>
    </source>
</evidence>
<sequence length="290" mass="33379">MKNFLLVTLFFISFQVFSEELEVIKAVYTPKDFYVGDLVTLHLHVETPFNGDIVSPLEIPTGEWVEIKSINLVSSGPEESIIRISFTSFAPGLRVIPNIVFGEHILKEFKIQTLSILDDQFSSLQPLSPQMLPPGTSLLVVFVLVGLVFGPYILFLIIKTLYLSIKIAIKKYKREKPFRAYYKILKQLKGSIKESSVRSFYVVITEQLRVYLSVRFHKDFYSATTKEMSYLLRTIMEEDSTEELLSICRFADLVKFSHTNASTLHREKDLKTIIEIVHQLEGKEKSHARF</sequence>
<dbReference type="Proteomes" id="UP000323824">
    <property type="component" value="Chromosome"/>
</dbReference>
<evidence type="ECO:0008006" key="4">
    <source>
        <dbReference type="Google" id="ProtNLM"/>
    </source>
</evidence>
<keyword evidence="1" id="KW-0472">Membrane</keyword>
<gene>
    <name evidence="2" type="ORF">EW093_09905</name>
</gene>
<evidence type="ECO:0000313" key="2">
    <source>
        <dbReference type="EMBL" id="QEN05009.1"/>
    </source>
</evidence>
<accession>A0A5C1QDF3</accession>
<evidence type="ECO:0000313" key="3">
    <source>
        <dbReference type="Proteomes" id="UP000323824"/>
    </source>
</evidence>
<dbReference type="KEGG" id="sper:EW093_09905"/>
<feature type="transmembrane region" description="Helical" evidence="1">
    <location>
        <begin position="138"/>
        <end position="165"/>
    </location>
</feature>
<keyword evidence="1" id="KW-1133">Transmembrane helix</keyword>
<name>A0A5C1QDF3_9SPIO</name>
<dbReference type="OrthoDB" id="350339at2"/>